<dbReference type="PANTHER" id="PTHR35519:SF2">
    <property type="entry name" value="PH DOMAIN PROTEIN"/>
    <property type="match status" value="1"/>
</dbReference>
<comment type="caution">
    <text evidence="2">The sequence shown here is derived from an EMBL/GenBank/DDBJ whole genome shotgun (WGS) entry which is preliminary data.</text>
</comment>
<dbReference type="OrthoDB" id="2103474at2759"/>
<reference evidence="2" key="1">
    <citation type="submission" date="2023-01" db="EMBL/GenBank/DDBJ databases">
        <authorList>
            <person name="Van Ghelder C."/>
            <person name="Rancurel C."/>
        </authorList>
    </citation>
    <scope>NUCLEOTIDE SEQUENCE</scope>
    <source>
        <strain evidence="2">CNCM I-4278</strain>
    </source>
</reference>
<evidence type="ECO:0000313" key="2">
    <source>
        <dbReference type="EMBL" id="CAI6300702.1"/>
    </source>
</evidence>
<protein>
    <submittedName>
        <fullName evidence="2">Uncharacterized protein</fullName>
    </submittedName>
</protein>
<feature type="region of interest" description="Disordered" evidence="1">
    <location>
        <begin position="179"/>
        <end position="262"/>
    </location>
</feature>
<dbReference type="AlphaFoldDB" id="A0A9W4XLU2"/>
<sequence>MTTAIAKYAAQKMLSKEMDKYKSKKVEGPYDPYYEEIPHPRKPGKFKKVKKQIPTYIPQGDAKILAKARKSAYRLDFALFNFMGIRFGWSSVVGIAPVVGDATAALMSLNLIRLMCNVEGGLPWQTIIHMFIYMAIDFGMGLVPVLGDLADAAYKCNGKNVRLLEKHLDKRYKPSELVERDEEYERRTKRKSVPPATVYEDFSDEEEERRAAFDDRYDDVRRPARAHSGQRERIPDEEMGLPRHGTHKSQKPRRDDTRRSRR</sequence>
<evidence type="ECO:0000313" key="3">
    <source>
        <dbReference type="Proteomes" id="UP001152607"/>
    </source>
</evidence>
<keyword evidence="3" id="KW-1185">Reference proteome</keyword>
<name>A0A9W4XLU2_9PLEO</name>
<dbReference type="Pfam" id="PF13430">
    <property type="entry name" value="DUF4112"/>
    <property type="match status" value="1"/>
</dbReference>
<feature type="compositionally biased region" description="Basic and acidic residues" evidence="1">
    <location>
        <begin position="252"/>
        <end position="262"/>
    </location>
</feature>
<dbReference type="PANTHER" id="PTHR35519">
    <property type="entry name" value="MEMBRANE PROTEINS"/>
    <property type="match status" value="1"/>
</dbReference>
<accession>A0A9W4XLU2</accession>
<proteinExistence type="predicted"/>
<organism evidence="2 3">
    <name type="scientific">Periconia digitata</name>
    <dbReference type="NCBI Taxonomy" id="1303443"/>
    <lineage>
        <taxon>Eukaryota</taxon>
        <taxon>Fungi</taxon>
        <taxon>Dikarya</taxon>
        <taxon>Ascomycota</taxon>
        <taxon>Pezizomycotina</taxon>
        <taxon>Dothideomycetes</taxon>
        <taxon>Pleosporomycetidae</taxon>
        <taxon>Pleosporales</taxon>
        <taxon>Massarineae</taxon>
        <taxon>Periconiaceae</taxon>
        <taxon>Periconia</taxon>
    </lineage>
</organism>
<dbReference type="Proteomes" id="UP001152607">
    <property type="component" value="Unassembled WGS sequence"/>
</dbReference>
<dbReference type="InterPro" id="IPR025187">
    <property type="entry name" value="DUF4112"/>
</dbReference>
<feature type="compositionally biased region" description="Basic and acidic residues" evidence="1">
    <location>
        <begin position="208"/>
        <end position="222"/>
    </location>
</feature>
<gene>
    <name evidence="2" type="ORF">PDIGIT_LOCUS2824</name>
</gene>
<evidence type="ECO:0000256" key="1">
    <source>
        <dbReference type="SAM" id="MobiDB-lite"/>
    </source>
</evidence>
<dbReference type="EMBL" id="CAOQHR010000002">
    <property type="protein sequence ID" value="CAI6300702.1"/>
    <property type="molecule type" value="Genomic_DNA"/>
</dbReference>